<organism evidence="1 2">
    <name type="scientific">Entomophthora muscae</name>
    <dbReference type="NCBI Taxonomy" id="34485"/>
    <lineage>
        <taxon>Eukaryota</taxon>
        <taxon>Fungi</taxon>
        <taxon>Fungi incertae sedis</taxon>
        <taxon>Zoopagomycota</taxon>
        <taxon>Entomophthoromycotina</taxon>
        <taxon>Entomophthoromycetes</taxon>
        <taxon>Entomophthorales</taxon>
        <taxon>Entomophthoraceae</taxon>
        <taxon>Entomophthora</taxon>
    </lineage>
</organism>
<proteinExistence type="predicted"/>
<dbReference type="EMBL" id="QTSX02000844">
    <property type="protein sequence ID" value="KAJ9084427.1"/>
    <property type="molecule type" value="Genomic_DNA"/>
</dbReference>
<keyword evidence="2" id="KW-1185">Reference proteome</keyword>
<protein>
    <submittedName>
        <fullName evidence="1">Uncharacterized protein</fullName>
    </submittedName>
</protein>
<sequence length="193" mass="21864">MEFDYSQFEPANELTPVIDATDNWKNLVNNNTWAKEICKVLPMTDGHTYTLDCQEVVHCYFIFDIIYLCGFAPHTQQPQETADQPPNLYHPLGAPYGPVHFTKYPPPPNPVYSEFTLEKILIYDPEARTRETKTVYREGNKITTVDSVATEVQTLPANVSYNTQGALDELPLDVSNVINESDGNGEWQALHPN</sequence>
<name>A0ACC2UC24_9FUNG</name>
<dbReference type="Proteomes" id="UP001165960">
    <property type="component" value="Unassembled WGS sequence"/>
</dbReference>
<reference evidence="1" key="1">
    <citation type="submission" date="2022-04" db="EMBL/GenBank/DDBJ databases">
        <title>Genome of the entomopathogenic fungus Entomophthora muscae.</title>
        <authorList>
            <person name="Elya C."/>
            <person name="Lovett B.R."/>
            <person name="Lee E."/>
            <person name="Macias A.M."/>
            <person name="Hajek A.E."/>
            <person name="De Bivort B.L."/>
            <person name="Kasson M.T."/>
            <person name="De Fine Licht H.H."/>
            <person name="Stajich J.E."/>
        </authorList>
    </citation>
    <scope>NUCLEOTIDE SEQUENCE</scope>
    <source>
        <strain evidence="1">Berkeley</strain>
    </source>
</reference>
<evidence type="ECO:0000313" key="2">
    <source>
        <dbReference type="Proteomes" id="UP001165960"/>
    </source>
</evidence>
<comment type="caution">
    <text evidence="1">The sequence shown here is derived from an EMBL/GenBank/DDBJ whole genome shotgun (WGS) entry which is preliminary data.</text>
</comment>
<evidence type="ECO:0000313" key="1">
    <source>
        <dbReference type="EMBL" id="KAJ9084427.1"/>
    </source>
</evidence>
<gene>
    <name evidence="1" type="ORF">DSO57_1024656</name>
</gene>
<accession>A0ACC2UC24</accession>